<feature type="transmembrane region" description="Helical" evidence="8">
    <location>
        <begin position="156"/>
        <end position="181"/>
    </location>
</feature>
<accession>A0A543AQ01</accession>
<feature type="transmembrane region" description="Helical" evidence="8">
    <location>
        <begin position="31"/>
        <end position="49"/>
    </location>
</feature>
<organism evidence="9 10">
    <name type="scientific">Stackebrandtia endophytica</name>
    <dbReference type="NCBI Taxonomy" id="1496996"/>
    <lineage>
        <taxon>Bacteria</taxon>
        <taxon>Bacillati</taxon>
        <taxon>Actinomycetota</taxon>
        <taxon>Actinomycetes</taxon>
        <taxon>Glycomycetales</taxon>
        <taxon>Glycomycetaceae</taxon>
        <taxon>Stackebrandtia</taxon>
    </lineage>
</organism>
<dbReference type="OrthoDB" id="5494559at2"/>
<comment type="caution">
    <text evidence="9">The sequence shown here is derived from an EMBL/GenBank/DDBJ whole genome shotgun (WGS) entry which is preliminary data.</text>
</comment>
<evidence type="ECO:0000256" key="8">
    <source>
        <dbReference type="SAM" id="Phobius"/>
    </source>
</evidence>
<dbReference type="SUPFAM" id="SSF103473">
    <property type="entry name" value="MFS general substrate transporter"/>
    <property type="match status" value="1"/>
</dbReference>
<feature type="transmembrane region" description="Helical" evidence="8">
    <location>
        <begin position="235"/>
        <end position="256"/>
    </location>
</feature>
<protein>
    <submittedName>
        <fullName evidence="9">Putative MFS family arabinose efflux permease</fullName>
    </submittedName>
</protein>
<feature type="compositionally biased region" description="Polar residues" evidence="7">
    <location>
        <begin position="424"/>
        <end position="438"/>
    </location>
</feature>
<dbReference type="Gene3D" id="1.20.1250.20">
    <property type="entry name" value="MFS general substrate transporter like domains"/>
    <property type="match status" value="1"/>
</dbReference>
<feature type="region of interest" description="Disordered" evidence="7">
    <location>
        <begin position="424"/>
        <end position="463"/>
    </location>
</feature>
<dbReference type="InterPro" id="IPR036259">
    <property type="entry name" value="MFS_trans_sf"/>
</dbReference>
<dbReference type="CDD" id="cd06173">
    <property type="entry name" value="MFS_MefA_like"/>
    <property type="match status" value="1"/>
</dbReference>
<evidence type="ECO:0000256" key="1">
    <source>
        <dbReference type="ARBA" id="ARBA00004429"/>
    </source>
</evidence>
<comment type="subcellular location">
    <subcellularLocation>
        <location evidence="1">Cell inner membrane</location>
        <topology evidence="1">Multi-pass membrane protein</topology>
    </subcellularLocation>
</comment>
<evidence type="ECO:0000313" key="10">
    <source>
        <dbReference type="Proteomes" id="UP000317043"/>
    </source>
</evidence>
<keyword evidence="4 8" id="KW-0812">Transmembrane</keyword>
<name>A0A543AQ01_9ACTN</name>
<keyword evidence="6 8" id="KW-0472">Membrane</keyword>
<dbReference type="GO" id="GO:0005886">
    <property type="term" value="C:plasma membrane"/>
    <property type="evidence" value="ECO:0007669"/>
    <property type="project" value="UniProtKB-SubCell"/>
</dbReference>
<evidence type="ECO:0000256" key="3">
    <source>
        <dbReference type="ARBA" id="ARBA00022475"/>
    </source>
</evidence>
<feature type="transmembrane region" description="Helical" evidence="8">
    <location>
        <begin position="389"/>
        <end position="412"/>
    </location>
</feature>
<evidence type="ECO:0000256" key="4">
    <source>
        <dbReference type="ARBA" id="ARBA00022692"/>
    </source>
</evidence>
<feature type="transmembrane region" description="Helical" evidence="8">
    <location>
        <begin position="61"/>
        <end position="81"/>
    </location>
</feature>
<evidence type="ECO:0000256" key="6">
    <source>
        <dbReference type="ARBA" id="ARBA00023136"/>
    </source>
</evidence>
<evidence type="ECO:0000256" key="5">
    <source>
        <dbReference type="ARBA" id="ARBA00022989"/>
    </source>
</evidence>
<reference evidence="9 10" key="1">
    <citation type="submission" date="2019-06" db="EMBL/GenBank/DDBJ databases">
        <title>Sequencing the genomes of 1000 actinobacteria strains.</title>
        <authorList>
            <person name="Klenk H.-P."/>
        </authorList>
    </citation>
    <scope>NUCLEOTIDE SEQUENCE [LARGE SCALE GENOMIC DNA]</scope>
    <source>
        <strain evidence="9 10">DSM 45928</strain>
    </source>
</reference>
<dbReference type="InterPro" id="IPR010290">
    <property type="entry name" value="TM_effector"/>
</dbReference>
<evidence type="ECO:0000313" key="9">
    <source>
        <dbReference type="EMBL" id="TQL74681.1"/>
    </source>
</evidence>
<dbReference type="PANTHER" id="PTHR23513">
    <property type="entry name" value="INTEGRAL MEMBRANE EFFLUX PROTEIN-RELATED"/>
    <property type="match status" value="1"/>
</dbReference>
<keyword evidence="2" id="KW-0813">Transport</keyword>
<feature type="transmembrane region" description="Helical" evidence="8">
    <location>
        <begin position="360"/>
        <end position="377"/>
    </location>
</feature>
<keyword evidence="10" id="KW-1185">Reference proteome</keyword>
<keyword evidence="5 8" id="KW-1133">Transmembrane helix</keyword>
<keyword evidence="3" id="KW-1003">Cell membrane</keyword>
<dbReference type="PANTHER" id="PTHR23513:SF9">
    <property type="entry name" value="ENTEROBACTIN EXPORTER ENTS"/>
    <property type="match status" value="1"/>
</dbReference>
<dbReference type="EMBL" id="VFOW01000001">
    <property type="protein sequence ID" value="TQL74681.1"/>
    <property type="molecule type" value="Genomic_DNA"/>
</dbReference>
<dbReference type="Pfam" id="PF05977">
    <property type="entry name" value="MFS_3"/>
    <property type="match status" value="1"/>
</dbReference>
<sequence>MSSTKAASARRFLGSIMVDTRPLRIPAYRRLWASGAVTAIGSQLTAVAVPKQIYDLTSSSGYVGLTGAVALLPLLVFGLWGGAIADTVDRRKLMVFSNIGVAATSGGLWFQAWAGVSSVWLILVLLALNQVFFAINSPARNASIARLVPAELVPPAVALGSTTMSFGAVMGPMAAGVLLPVLGLSTLYLIDTVALTLAVFAVLRLPSLPPLNGPSRRAGLRDVFEGFRYLSLQKVLLASFLLDIIAMVAGMPRALFPEMAELTFGDPPGGGTALGWLYAAIPLGALLCGLASGRLSRFNRHGVGVTVSVCLWGGAIVGFGLSGSLWLGVSFLVIAGAADFASMVYRGAMLQQAATDEMRGRLQGVFIVVVAGGPRLADATHGWAGEAAGTGFAATGGGMLVIVLTIIAVALIPKFWRYRAPTTTDPEATVSDTASTGDESSRASRTPDDDDSGMATARADSDP</sequence>
<dbReference type="Proteomes" id="UP000317043">
    <property type="component" value="Unassembled WGS sequence"/>
</dbReference>
<dbReference type="RefSeq" id="WP_142033967.1">
    <property type="nucleotide sequence ID" value="NZ_JBHTGS010000002.1"/>
</dbReference>
<dbReference type="InParanoid" id="A0A543AQ01"/>
<feature type="transmembrane region" description="Helical" evidence="8">
    <location>
        <begin position="302"/>
        <end position="321"/>
    </location>
</feature>
<feature type="transmembrane region" description="Helical" evidence="8">
    <location>
        <begin position="276"/>
        <end position="295"/>
    </location>
</feature>
<evidence type="ECO:0000256" key="2">
    <source>
        <dbReference type="ARBA" id="ARBA00022448"/>
    </source>
</evidence>
<feature type="transmembrane region" description="Helical" evidence="8">
    <location>
        <begin position="327"/>
        <end position="348"/>
    </location>
</feature>
<gene>
    <name evidence="9" type="ORF">FB566_0167</name>
</gene>
<proteinExistence type="predicted"/>
<dbReference type="AlphaFoldDB" id="A0A543AQ01"/>
<evidence type="ECO:0000256" key="7">
    <source>
        <dbReference type="SAM" id="MobiDB-lite"/>
    </source>
</evidence>